<evidence type="ECO:0000313" key="1">
    <source>
        <dbReference type="EMBL" id="MCL3787881.1"/>
    </source>
</evidence>
<protein>
    <recommendedName>
        <fullName evidence="3">Membrane dipeptidase</fullName>
    </recommendedName>
</protein>
<dbReference type="Proteomes" id="UP001056693">
    <property type="component" value="Unassembled WGS sequence"/>
</dbReference>
<evidence type="ECO:0000313" key="2">
    <source>
        <dbReference type="Proteomes" id="UP001056693"/>
    </source>
</evidence>
<dbReference type="PANTHER" id="PTHR10443">
    <property type="entry name" value="MICROSOMAL DIPEPTIDASE"/>
    <property type="match status" value="1"/>
</dbReference>
<dbReference type="PROSITE" id="PS51365">
    <property type="entry name" value="RENAL_DIPEPTIDASE_2"/>
    <property type="match status" value="1"/>
</dbReference>
<dbReference type="InterPro" id="IPR008257">
    <property type="entry name" value="Pept_M19"/>
</dbReference>
<proteinExistence type="predicted"/>
<dbReference type="Gene3D" id="3.20.20.140">
    <property type="entry name" value="Metal-dependent hydrolases"/>
    <property type="match status" value="1"/>
</dbReference>
<organism evidence="1 2">
    <name type="scientific">Ruminococcus bromii</name>
    <dbReference type="NCBI Taxonomy" id="40518"/>
    <lineage>
        <taxon>Bacteria</taxon>
        <taxon>Bacillati</taxon>
        <taxon>Bacillota</taxon>
        <taxon>Clostridia</taxon>
        <taxon>Eubacteriales</taxon>
        <taxon>Oscillospiraceae</taxon>
        <taxon>Ruminococcus</taxon>
    </lineage>
</organism>
<reference evidence="1 2" key="1">
    <citation type="submission" date="2019-03" db="EMBL/GenBank/DDBJ databases">
        <authorList>
            <person name="Molinero N."/>
            <person name="Sanchez B."/>
            <person name="Walker A."/>
            <person name="Duncan S."/>
            <person name="Delgado S."/>
            <person name="Margolles A."/>
        </authorList>
    </citation>
    <scope>NUCLEOTIDE SEQUENCE [LARGE SCALE GENOMIC DNA]</scope>
    <source>
        <strain evidence="1 2">IPLA60002</strain>
    </source>
</reference>
<name>A0ABT0NI84_9FIRM</name>
<dbReference type="InterPro" id="IPR032466">
    <property type="entry name" value="Metal_Hydrolase"/>
</dbReference>
<gene>
    <name evidence="1" type="ORF">E2N93_07670</name>
</gene>
<accession>A0ABT0NI84</accession>
<dbReference type="PANTHER" id="PTHR10443:SF12">
    <property type="entry name" value="DIPEPTIDASE"/>
    <property type="match status" value="1"/>
</dbReference>
<keyword evidence="2" id="KW-1185">Reference proteome</keyword>
<dbReference type="Pfam" id="PF01244">
    <property type="entry name" value="Peptidase_M19"/>
    <property type="match status" value="1"/>
</dbReference>
<dbReference type="EMBL" id="SNUZ01000009">
    <property type="protein sequence ID" value="MCL3787881.1"/>
    <property type="molecule type" value="Genomic_DNA"/>
</dbReference>
<evidence type="ECO:0008006" key="3">
    <source>
        <dbReference type="Google" id="ProtNLM"/>
    </source>
</evidence>
<dbReference type="SUPFAM" id="SSF51556">
    <property type="entry name" value="Metallo-dependent hydrolases"/>
    <property type="match status" value="1"/>
</dbReference>
<sequence length="319" mass="36344">MTSTILKMLLKELLMKVFDLHCDTLYKAVTMSHGFSCFDYEVQTDVDFEKYLQCFAVWIPDDLSIKQGRALFEKAKITLPKECKINNINLVDSFKEINNSTKNKLAMFTLENCKIIDNDISYIKYLADSNIKTATLTWNDTNCIGDGAMAEHPTGITEFGKKAVCELENQGIVIDVSHASDKLFYDVCEIAEKPFIATHSNARAVTAHKRNLTDEQAKIIFKNGGIIGLNFHNAFLNNEPEKASIDDILKHAEHFLSLGGEDYVCLGSDFDGGILPYDIRNNRNLYEIYNLFLQKNYQEAIIDKIFYENAVNFFENFDI</sequence>
<comment type="caution">
    <text evidence="1">The sequence shown here is derived from an EMBL/GenBank/DDBJ whole genome shotgun (WGS) entry which is preliminary data.</text>
</comment>